<evidence type="ECO:0000313" key="4">
    <source>
        <dbReference type="Proteomes" id="UP001156905"/>
    </source>
</evidence>
<dbReference type="InterPro" id="IPR051021">
    <property type="entry name" value="Mito_Ser/Thr_phosphatase"/>
</dbReference>
<organism evidence="3 4">
    <name type="scientific">Bradyrhizobium iriomotense</name>
    <dbReference type="NCBI Taxonomy" id="441950"/>
    <lineage>
        <taxon>Bacteria</taxon>
        <taxon>Pseudomonadati</taxon>
        <taxon>Pseudomonadota</taxon>
        <taxon>Alphaproteobacteria</taxon>
        <taxon>Hyphomicrobiales</taxon>
        <taxon>Nitrobacteraceae</taxon>
        <taxon>Bradyrhizobium</taxon>
    </lineage>
</organism>
<evidence type="ECO:0000256" key="1">
    <source>
        <dbReference type="ARBA" id="ARBA00022801"/>
    </source>
</evidence>
<comment type="caution">
    <text evidence="3">The sequence shown here is derived from an EMBL/GenBank/DDBJ whole genome shotgun (WGS) entry which is preliminary data.</text>
</comment>
<dbReference type="EMBL" id="BSOW01000009">
    <property type="protein sequence ID" value="GLR86370.1"/>
    <property type="molecule type" value="Genomic_DNA"/>
</dbReference>
<feature type="signal peptide" evidence="2">
    <location>
        <begin position="1"/>
        <end position="24"/>
    </location>
</feature>
<dbReference type="Gene3D" id="3.40.50.1240">
    <property type="entry name" value="Phosphoglycerate mutase-like"/>
    <property type="match status" value="1"/>
</dbReference>
<accession>A0ABQ6AY67</accession>
<proteinExistence type="predicted"/>
<dbReference type="SUPFAM" id="SSF53254">
    <property type="entry name" value="Phosphoglycerate mutase-like"/>
    <property type="match status" value="1"/>
</dbReference>
<dbReference type="CDD" id="cd07040">
    <property type="entry name" value="HP"/>
    <property type="match status" value="1"/>
</dbReference>
<feature type="chain" id="PRO_5045357664" evidence="2">
    <location>
        <begin position="25"/>
        <end position="207"/>
    </location>
</feature>
<keyword evidence="1" id="KW-0378">Hydrolase</keyword>
<name>A0ABQ6AY67_9BRAD</name>
<sequence length="207" mass="21770">MLGIRIAVALLILWLGLAANPVTAAQPEWLETVRQGGHVIVFRHGPTHANQADTDPLNMKNVAAQRQLTEDGRAQATAVGAAMHRLGIPVSAVITSTFQRAVDTGTLLGFGTVTASADVTEGGLVVSPDENNRRAQALRKLAATSPPAGGNLVIVSHKPNLMDAFGKDWFDVREGEASVFKPDGAGGSKLIVRIPAGEWSKLADAVR</sequence>
<dbReference type="Proteomes" id="UP001156905">
    <property type="component" value="Unassembled WGS sequence"/>
</dbReference>
<dbReference type="InterPro" id="IPR013078">
    <property type="entry name" value="His_Pase_superF_clade-1"/>
</dbReference>
<keyword evidence="4" id="KW-1185">Reference proteome</keyword>
<protein>
    <submittedName>
        <fullName evidence="3">Histidine phosphatase family protein</fullName>
    </submittedName>
</protein>
<keyword evidence="2" id="KW-0732">Signal</keyword>
<gene>
    <name evidence="3" type="ORF">GCM10007857_30810</name>
</gene>
<dbReference type="Pfam" id="PF00300">
    <property type="entry name" value="His_Phos_1"/>
    <property type="match status" value="1"/>
</dbReference>
<dbReference type="PANTHER" id="PTHR20935:SF1">
    <property type="entry name" value="SLL1549 PROTEIN"/>
    <property type="match status" value="1"/>
</dbReference>
<dbReference type="InterPro" id="IPR029033">
    <property type="entry name" value="His_PPase_superfam"/>
</dbReference>
<evidence type="ECO:0000256" key="2">
    <source>
        <dbReference type="SAM" id="SignalP"/>
    </source>
</evidence>
<dbReference type="RefSeq" id="WP_284266664.1">
    <property type="nucleotide sequence ID" value="NZ_BSOW01000009.1"/>
</dbReference>
<evidence type="ECO:0000313" key="3">
    <source>
        <dbReference type="EMBL" id="GLR86370.1"/>
    </source>
</evidence>
<dbReference type="PANTHER" id="PTHR20935">
    <property type="entry name" value="PHOSPHOGLYCERATE MUTASE-RELATED"/>
    <property type="match status" value="1"/>
</dbReference>
<dbReference type="SMART" id="SM00855">
    <property type="entry name" value="PGAM"/>
    <property type="match status" value="1"/>
</dbReference>
<reference evidence="4" key="1">
    <citation type="journal article" date="2019" name="Int. J. Syst. Evol. Microbiol.">
        <title>The Global Catalogue of Microorganisms (GCM) 10K type strain sequencing project: providing services to taxonomists for standard genome sequencing and annotation.</title>
        <authorList>
            <consortium name="The Broad Institute Genomics Platform"/>
            <consortium name="The Broad Institute Genome Sequencing Center for Infectious Disease"/>
            <person name="Wu L."/>
            <person name="Ma J."/>
        </authorList>
    </citation>
    <scope>NUCLEOTIDE SEQUENCE [LARGE SCALE GENOMIC DNA]</scope>
    <source>
        <strain evidence="4">NBRC 102520</strain>
    </source>
</reference>